<dbReference type="GO" id="GO:0006427">
    <property type="term" value="P:histidyl-tRNA aminoacylation"/>
    <property type="evidence" value="ECO:0007669"/>
    <property type="project" value="TreeGrafter"/>
</dbReference>
<evidence type="ECO:0000256" key="4">
    <source>
        <dbReference type="ARBA" id="ARBA00011496"/>
    </source>
</evidence>
<comment type="pathway">
    <text evidence="2 10">Amino-acid biosynthesis; L-histidine biosynthesis; L-histidine from 5-phospho-alpha-D-ribose 1-diphosphate: step 1/9.</text>
</comment>
<dbReference type="InterPro" id="IPR045864">
    <property type="entry name" value="aa-tRNA-synth_II/BPL/LPL"/>
</dbReference>
<dbReference type="SUPFAM" id="SSF55681">
    <property type="entry name" value="Class II aaRS and biotin synthetases"/>
    <property type="match status" value="1"/>
</dbReference>
<evidence type="ECO:0000313" key="13">
    <source>
        <dbReference type="EMBL" id="ASJ23517.1"/>
    </source>
</evidence>
<dbReference type="PANTHER" id="PTHR43707">
    <property type="entry name" value="HISTIDYL-TRNA SYNTHETASE"/>
    <property type="match status" value="1"/>
</dbReference>
<comment type="subunit">
    <text evidence="5">Homodimer.</text>
</comment>
<dbReference type="PIRSF" id="PIRSF001549">
    <property type="entry name" value="His-tRNA_synth"/>
    <property type="match status" value="1"/>
</dbReference>
<evidence type="ECO:0000256" key="8">
    <source>
        <dbReference type="ARBA" id="ARBA00023102"/>
    </source>
</evidence>
<dbReference type="EMBL" id="CP022115">
    <property type="protein sequence ID" value="ASJ23517.1"/>
    <property type="molecule type" value="Genomic_DNA"/>
</dbReference>
<dbReference type="Proteomes" id="UP000197424">
    <property type="component" value="Chromosome"/>
</dbReference>
<feature type="binding site" evidence="11">
    <location>
        <begin position="80"/>
        <end position="82"/>
    </location>
    <ligand>
        <name>L-histidine</name>
        <dbReference type="ChEBI" id="CHEBI:57595"/>
    </ligand>
</feature>
<keyword evidence="13" id="KW-0808">Transferase</keyword>
<dbReference type="PROSITE" id="PS50862">
    <property type="entry name" value="AA_TRNA_LIGASE_II"/>
    <property type="match status" value="1"/>
</dbReference>
<comment type="miscellaneous">
    <text evidence="10">This function is generally fulfilled by the C-terminal part of HisG, which is missing in some bacteria such as this one.</text>
</comment>
<name>A0A248LFI5_9NEIS</name>
<dbReference type="OrthoDB" id="9769617at2"/>
<proteinExistence type="inferred from homology"/>
<dbReference type="NCBIfam" id="TIGR00443">
    <property type="entry name" value="hisZ_biosyn_reg"/>
    <property type="match status" value="1"/>
</dbReference>
<evidence type="ECO:0000256" key="11">
    <source>
        <dbReference type="PIRSR" id="PIRSR001549-1"/>
    </source>
</evidence>
<dbReference type="GO" id="GO:0005737">
    <property type="term" value="C:cytoplasm"/>
    <property type="evidence" value="ECO:0007669"/>
    <property type="project" value="UniProtKB-SubCell"/>
</dbReference>
<evidence type="ECO:0000256" key="2">
    <source>
        <dbReference type="ARBA" id="ARBA00004667"/>
    </source>
</evidence>
<feature type="binding site" evidence="11">
    <location>
        <position position="264"/>
    </location>
    <ligand>
        <name>L-histidine</name>
        <dbReference type="ChEBI" id="CHEBI:57595"/>
    </ligand>
</feature>
<keyword evidence="13" id="KW-0328">Glycosyltransferase</keyword>
<feature type="binding site" evidence="11">
    <location>
        <position position="128"/>
    </location>
    <ligand>
        <name>L-histidine</name>
        <dbReference type="ChEBI" id="CHEBI:57595"/>
    </ligand>
</feature>
<evidence type="ECO:0000256" key="9">
    <source>
        <dbReference type="ARBA" id="ARBA00025246"/>
    </source>
</evidence>
<evidence type="ECO:0000313" key="14">
    <source>
        <dbReference type="Proteomes" id="UP000197424"/>
    </source>
</evidence>
<comment type="subcellular location">
    <subcellularLocation>
        <location evidence="1 10">Cytoplasm</location>
    </subcellularLocation>
</comment>
<keyword evidence="10" id="KW-0028">Amino-acid biosynthesis</keyword>
<evidence type="ECO:0000256" key="1">
    <source>
        <dbReference type="ARBA" id="ARBA00004496"/>
    </source>
</evidence>
<dbReference type="NCBIfam" id="NF008935">
    <property type="entry name" value="PRK12292.1-1"/>
    <property type="match status" value="1"/>
</dbReference>
<dbReference type="HAMAP" id="MF_00125">
    <property type="entry name" value="HisZ"/>
    <property type="match status" value="1"/>
</dbReference>
<gene>
    <name evidence="10" type="primary">hisZ</name>
    <name evidence="13" type="ORF">LHGZ1_0686</name>
</gene>
<dbReference type="CDD" id="cd00773">
    <property type="entry name" value="HisRS-like_core"/>
    <property type="match status" value="1"/>
</dbReference>
<dbReference type="InterPro" id="IPR004516">
    <property type="entry name" value="HisRS/HisZ"/>
</dbReference>
<dbReference type="RefSeq" id="WP_088860142.1">
    <property type="nucleotide sequence ID" value="NZ_CP022115.1"/>
</dbReference>
<evidence type="ECO:0000256" key="5">
    <source>
        <dbReference type="ARBA" id="ARBA00011738"/>
    </source>
</evidence>
<evidence type="ECO:0000256" key="3">
    <source>
        <dbReference type="ARBA" id="ARBA00005539"/>
    </source>
</evidence>
<keyword evidence="7 10" id="KW-0963">Cytoplasm</keyword>
<evidence type="ECO:0000256" key="10">
    <source>
        <dbReference type="HAMAP-Rule" id="MF_00125"/>
    </source>
</evidence>
<dbReference type="GO" id="GO:0000105">
    <property type="term" value="P:L-histidine biosynthetic process"/>
    <property type="evidence" value="ECO:0007669"/>
    <property type="project" value="UniProtKB-UniRule"/>
</dbReference>
<dbReference type="Gene3D" id="3.30.930.10">
    <property type="entry name" value="Bira Bifunctional Protein, Domain 2"/>
    <property type="match status" value="1"/>
</dbReference>
<dbReference type="GO" id="GO:0004821">
    <property type="term" value="F:histidine-tRNA ligase activity"/>
    <property type="evidence" value="ECO:0007669"/>
    <property type="project" value="TreeGrafter"/>
</dbReference>
<dbReference type="NCBIfam" id="NF009086">
    <property type="entry name" value="PRK12421.1"/>
    <property type="match status" value="1"/>
</dbReference>
<comment type="similarity">
    <text evidence="3 10">Belongs to the class-II aminoacyl-tRNA synthetase family. HisZ subfamily.</text>
</comment>
<dbReference type="PANTHER" id="PTHR43707:SF1">
    <property type="entry name" value="HISTIDINE--TRNA LIGASE, MITOCHONDRIAL-RELATED"/>
    <property type="match status" value="1"/>
</dbReference>
<evidence type="ECO:0000256" key="7">
    <source>
        <dbReference type="ARBA" id="ARBA00022490"/>
    </source>
</evidence>
<dbReference type="InterPro" id="IPR004517">
    <property type="entry name" value="HisZ"/>
</dbReference>
<evidence type="ECO:0000256" key="6">
    <source>
        <dbReference type="ARBA" id="ARBA00020397"/>
    </source>
</evidence>
<organism evidence="13 14">
    <name type="scientific">Laribacter hongkongensis</name>
    <dbReference type="NCBI Taxonomy" id="168471"/>
    <lineage>
        <taxon>Bacteria</taxon>
        <taxon>Pseudomonadati</taxon>
        <taxon>Pseudomonadota</taxon>
        <taxon>Betaproteobacteria</taxon>
        <taxon>Neisseriales</taxon>
        <taxon>Aquaspirillaceae</taxon>
        <taxon>Laribacter</taxon>
    </lineage>
</organism>
<feature type="domain" description="Aminoacyl-transfer RNA synthetases class-II family profile" evidence="12">
    <location>
        <begin position="25"/>
        <end position="335"/>
    </location>
</feature>
<sequence>MHNWLLPEHIADILPATARQLESAKAAMLERFRRYGYELVSPPLIEYTDSLLTNADPALDMQTFKLDDQLSGRQLGLRADMTPQVARIDAHLLAHRQGVTRLCYAGSVVHTRASGLMRSREPLQVGAELYGCYDLAADIEIIELMLSTLAGVGIDAVTLDLGHLGVYRALVREAQLDGETEQALFAALQAKDRASVEALTADVREPFCSAFRHLVDLYGPEAIDKARARLPGLPGIRAALDDLERLAQIFASRARISFDLTELRGTHYHTGLMFAAYAEGWAEELARGGRYDNVGRRFGRARPATGFSLDLRDMIRVLPQTHPSKGIRVRAADLPRLADEVARLRAAGEVVVVDYLGETAADLHCDRELVCREEGQSLEAAPAHP</sequence>
<dbReference type="Pfam" id="PF13393">
    <property type="entry name" value="tRNA-synt_His"/>
    <property type="match status" value="1"/>
</dbReference>
<dbReference type="GO" id="GO:0016757">
    <property type="term" value="F:glycosyltransferase activity"/>
    <property type="evidence" value="ECO:0007669"/>
    <property type="project" value="UniProtKB-KW"/>
</dbReference>
<comment type="function">
    <text evidence="9 10">Required for the first step of histidine biosynthesis. May allow the feedback regulation of ATP phosphoribosyltransferase activity by histidine.</text>
</comment>
<protein>
    <recommendedName>
        <fullName evidence="6 10">ATP phosphoribosyltransferase regulatory subunit</fullName>
    </recommendedName>
</protein>
<keyword evidence="8 10" id="KW-0368">Histidine biosynthesis</keyword>
<dbReference type="AlphaFoldDB" id="A0A248LFI5"/>
<dbReference type="InterPro" id="IPR041715">
    <property type="entry name" value="HisRS-like_core"/>
</dbReference>
<accession>A0A248LFI5</accession>
<comment type="subunit">
    <text evidence="4 10">Heteromultimer composed of HisG and HisZ subunits.</text>
</comment>
<dbReference type="InterPro" id="IPR006195">
    <property type="entry name" value="aa-tRNA-synth_II"/>
</dbReference>
<reference evidence="14" key="1">
    <citation type="submission" date="2017-06" db="EMBL/GenBank/DDBJ databases">
        <title>Whole genome sequence of Laribacter hongkongensis LHGZ1.</title>
        <authorList>
            <person name="Chen D."/>
            <person name="Wu H."/>
            <person name="Chen J."/>
        </authorList>
    </citation>
    <scope>NUCLEOTIDE SEQUENCE [LARGE SCALE GENOMIC DNA]</scope>
    <source>
        <strain evidence="14">LHGZ1</strain>
    </source>
</reference>
<dbReference type="UniPathway" id="UPA00031">
    <property type="reaction ID" value="UER00006"/>
</dbReference>
<feature type="binding site" evidence="11">
    <location>
        <position position="124"/>
    </location>
    <ligand>
        <name>L-histidine</name>
        <dbReference type="ChEBI" id="CHEBI:57595"/>
    </ligand>
</feature>
<evidence type="ECO:0000259" key="12">
    <source>
        <dbReference type="PROSITE" id="PS50862"/>
    </source>
</evidence>